<protein>
    <recommendedName>
        <fullName evidence="4">Protein sleepless</fullName>
    </recommendedName>
</protein>
<reference evidence="2 3" key="1">
    <citation type="journal article" date="2007" name="Nature">
        <title>Evolution of genes and genomes on the Drosophila phylogeny.</title>
        <authorList>
            <consortium name="Drosophila 12 Genomes Consortium"/>
            <person name="Clark A.G."/>
            <person name="Eisen M.B."/>
            <person name="Smith D.R."/>
            <person name="Bergman C.M."/>
            <person name="Oliver B."/>
            <person name="Markow T.A."/>
            <person name="Kaufman T.C."/>
            <person name="Kellis M."/>
            <person name="Gelbart W."/>
            <person name="Iyer V.N."/>
            <person name="Pollard D.A."/>
            <person name="Sackton T.B."/>
            <person name="Larracuente A.M."/>
            <person name="Singh N.D."/>
            <person name="Abad J.P."/>
            <person name="Abt D.N."/>
            <person name="Adryan B."/>
            <person name="Aguade M."/>
            <person name="Akashi H."/>
            <person name="Anderson W.W."/>
            <person name="Aquadro C.F."/>
            <person name="Ardell D.H."/>
            <person name="Arguello R."/>
            <person name="Artieri C.G."/>
            <person name="Barbash D.A."/>
            <person name="Barker D."/>
            <person name="Barsanti P."/>
            <person name="Batterham P."/>
            <person name="Batzoglou S."/>
            <person name="Begun D."/>
            <person name="Bhutkar A."/>
            <person name="Blanco E."/>
            <person name="Bosak S.A."/>
            <person name="Bradley R.K."/>
            <person name="Brand A.D."/>
            <person name="Brent M.R."/>
            <person name="Brooks A.N."/>
            <person name="Brown R.H."/>
            <person name="Butlin R.K."/>
            <person name="Caggese C."/>
            <person name="Calvi B.R."/>
            <person name="Bernardo de Carvalho A."/>
            <person name="Caspi A."/>
            <person name="Castrezana S."/>
            <person name="Celniker S.E."/>
            <person name="Chang J.L."/>
            <person name="Chapple C."/>
            <person name="Chatterji S."/>
            <person name="Chinwalla A."/>
            <person name="Civetta A."/>
            <person name="Clifton S.W."/>
            <person name="Comeron J.M."/>
            <person name="Costello J.C."/>
            <person name="Coyne J.A."/>
            <person name="Daub J."/>
            <person name="David R.G."/>
            <person name="Delcher A.L."/>
            <person name="Delehaunty K."/>
            <person name="Do C.B."/>
            <person name="Ebling H."/>
            <person name="Edwards K."/>
            <person name="Eickbush T."/>
            <person name="Evans J.D."/>
            <person name="Filipski A."/>
            <person name="Findeiss S."/>
            <person name="Freyhult E."/>
            <person name="Fulton L."/>
            <person name="Fulton R."/>
            <person name="Garcia A.C."/>
            <person name="Gardiner A."/>
            <person name="Garfield D.A."/>
            <person name="Garvin B.E."/>
            <person name="Gibson G."/>
            <person name="Gilbert D."/>
            <person name="Gnerre S."/>
            <person name="Godfrey J."/>
            <person name="Good R."/>
            <person name="Gotea V."/>
            <person name="Gravely B."/>
            <person name="Greenberg A.J."/>
            <person name="Griffiths-Jones S."/>
            <person name="Gross S."/>
            <person name="Guigo R."/>
            <person name="Gustafson E.A."/>
            <person name="Haerty W."/>
            <person name="Hahn M.W."/>
            <person name="Halligan D.L."/>
            <person name="Halpern A.L."/>
            <person name="Halter G.M."/>
            <person name="Han M.V."/>
            <person name="Heger A."/>
            <person name="Hillier L."/>
            <person name="Hinrichs A.S."/>
            <person name="Holmes I."/>
            <person name="Hoskins R.A."/>
            <person name="Hubisz M.J."/>
            <person name="Hultmark D."/>
            <person name="Huntley M.A."/>
            <person name="Jaffe D.B."/>
            <person name="Jagadeeshan S."/>
            <person name="Jeck W.R."/>
            <person name="Johnson J."/>
            <person name="Jones C.D."/>
            <person name="Jordan W.C."/>
            <person name="Karpen G.H."/>
            <person name="Kataoka E."/>
            <person name="Keightley P.D."/>
            <person name="Kheradpour P."/>
            <person name="Kirkness E.F."/>
            <person name="Koerich L.B."/>
            <person name="Kristiansen K."/>
            <person name="Kudrna D."/>
            <person name="Kulathinal R.J."/>
            <person name="Kumar S."/>
            <person name="Kwok R."/>
            <person name="Lander E."/>
            <person name="Langley C.H."/>
            <person name="Lapoint R."/>
            <person name="Lazzaro B.P."/>
            <person name="Lee S.J."/>
            <person name="Levesque L."/>
            <person name="Li R."/>
            <person name="Lin C.F."/>
            <person name="Lin M.F."/>
            <person name="Lindblad-Toh K."/>
            <person name="Llopart A."/>
            <person name="Long M."/>
            <person name="Low L."/>
            <person name="Lozovsky E."/>
            <person name="Lu J."/>
            <person name="Luo M."/>
            <person name="Machado C.A."/>
            <person name="Makalowski W."/>
            <person name="Marzo M."/>
            <person name="Matsuda M."/>
            <person name="Matzkin L."/>
            <person name="McAllister B."/>
            <person name="McBride C.S."/>
            <person name="McKernan B."/>
            <person name="McKernan K."/>
            <person name="Mendez-Lago M."/>
            <person name="Minx P."/>
            <person name="Mollenhauer M.U."/>
            <person name="Montooth K."/>
            <person name="Mount S.M."/>
            <person name="Mu X."/>
            <person name="Myers E."/>
            <person name="Negre B."/>
            <person name="Newfeld S."/>
            <person name="Nielsen R."/>
            <person name="Noor M.A."/>
            <person name="O'Grady P."/>
            <person name="Pachter L."/>
            <person name="Papaceit M."/>
            <person name="Parisi M.J."/>
            <person name="Parisi M."/>
            <person name="Parts L."/>
            <person name="Pedersen J.S."/>
            <person name="Pesole G."/>
            <person name="Phillippy A.M."/>
            <person name="Ponting C.P."/>
            <person name="Pop M."/>
            <person name="Porcelli D."/>
            <person name="Powell J.R."/>
            <person name="Prohaska S."/>
            <person name="Pruitt K."/>
            <person name="Puig M."/>
            <person name="Quesneville H."/>
            <person name="Ram K.R."/>
            <person name="Rand D."/>
            <person name="Rasmussen M.D."/>
            <person name="Reed L.K."/>
            <person name="Reenan R."/>
            <person name="Reily A."/>
            <person name="Remington K.A."/>
            <person name="Rieger T.T."/>
            <person name="Ritchie M.G."/>
            <person name="Robin C."/>
            <person name="Rogers Y.H."/>
            <person name="Rohde C."/>
            <person name="Rozas J."/>
            <person name="Rubenfield M.J."/>
            <person name="Ruiz A."/>
            <person name="Russo S."/>
            <person name="Salzberg S.L."/>
            <person name="Sanchez-Gracia A."/>
            <person name="Saranga D.J."/>
            <person name="Sato H."/>
            <person name="Schaeffer S.W."/>
            <person name="Schatz M.C."/>
            <person name="Schlenke T."/>
            <person name="Schwartz R."/>
            <person name="Segarra C."/>
            <person name="Singh R.S."/>
            <person name="Sirot L."/>
            <person name="Sirota M."/>
            <person name="Sisneros N.B."/>
            <person name="Smith C.D."/>
            <person name="Smith T.F."/>
            <person name="Spieth J."/>
            <person name="Stage D.E."/>
            <person name="Stark A."/>
            <person name="Stephan W."/>
            <person name="Strausberg R.L."/>
            <person name="Strempel S."/>
            <person name="Sturgill D."/>
            <person name="Sutton G."/>
            <person name="Sutton G.G."/>
            <person name="Tao W."/>
            <person name="Teichmann S."/>
            <person name="Tobari Y.N."/>
            <person name="Tomimura Y."/>
            <person name="Tsolas J.M."/>
            <person name="Valente V.L."/>
            <person name="Venter E."/>
            <person name="Venter J.C."/>
            <person name="Vicario S."/>
            <person name="Vieira F.G."/>
            <person name="Vilella A.J."/>
            <person name="Villasante A."/>
            <person name="Walenz B."/>
            <person name="Wang J."/>
            <person name="Wasserman M."/>
            <person name="Watts T."/>
            <person name="Wilson D."/>
            <person name="Wilson R.K."/>
            <person name="Wing R.A."/>
            <person name="Wolfner M.F."/>
            <person name="Wong A."/>
            <person name="Wong G.K."/>
            <person name="Wu C.I."/>
            <person name="Wu G."/>
            <person name="Yamamoto D."/>
            <person name="Yang H.P."/>
            <person name="Yang S.P."/>
            <person name="Yorke J.A."/>
            <person name="Yoshida K."/>
            <person name="Zdobnov E."/>
            <person name="Zhang P."/>
            <person name="Zhang Y."/>
            <person name="Zimin A.V."/>
            <person name="Baldwin J."/>
            <person name="Abdouelleil A."/>
            <person name="Abdulkadir J."/>
            <person name="Abebe A."/>
            <person name="Abera B."/>
            <person name="Abreu J."/>
            <person name="Acer S.C."/>
            <person name="Aftuck L."/>
            <person name="Alexander A."/>
            <person name="An P."/>
            <person name="Anderson E."/>
            <person name="Anderson S."/>
            <person name="Arachi H."/>
            <person name="Azer M."/>
            <person name="Bachantsang P."/>
            <person name="Barry A."/>
            <person name="Bayul T."/>
            <person name="Berlin A."/>
            <person name="Bessette D."/>
            <person name="Bloom T."/>
            <person name="Blye J."/>
            <person name="Boguslavskiy L."/>
            <person name="Bonnet C."/>
            <person name="Boukhgalter B."/>
            <person name="Bourzgui I."/>
            <person name="Brown A."/>
            <person name="Cahill P."/>
            <person name="Channer S."/>
            <person name="Cheshatsang Y."/>
            <person name="Chuda L."/>
            <person name="Citroen M."/>
            <person name="Collymore A."/>
            <person name="Cooke P."/>
            <person name="Costello M."/>
            <person name="D'Aco K."/>
            <person name="Daza R."/>
            <person name="De Haan G."/>
            <person name="DeGray S."/>
            <person name="DeMaso C."/>
            <person name="Dhargay N."/>
            <person name="Dooley K."/>
            <person name="Dooley E."/>
            <person name="Doricent M."/>
            <person name="Dorje P."/>
            <person name="Dorjee K."/>
            <person name="Dupes A."/>
            <person name="Elong R."/>
            <person name="Falk J."/>
            <person name="Farina A."/>
            <person name="Faro S."/>
            <person name="Ferguson D."/>
            <person name="Fisher S."/>
            <person name="Foley C.D."/>
            <person name="Franke A."/>
            <person name="Friedrich D."/>
            <person name="Gadbois L."/>
            <person name="Gearin G."/>
            <person name="Gearin C.R."/>
            <person name="Giannoukos G."/>
            <person name="Goode T."/>
            <person name="Graham J."/>
            <person name="Grandbois E."/>
            <person name="Grewal S."/>
            <person name="Gyaltsen K."/>
            <person name="Hafez N."/>
            <person name="Hagos B."/>
            <person name="Hall J."/>
            <person name="Henson C."/>
            <person name="Hollinger A."/>
            <person name="Honan T."/>
            <person name="Huard M.D."/>
            <person name="Hughes L."/>
            <person name="Hurhula B."/>
            <person name="Husby M.E."/>
            <person name="Kamat A."/>
            <person name="Kanga B."/>
            <person name="Kashin S."/>
            <person name="Khazanovich D."/>
            <person name="Kisner P."/>
            <person name="Lance K."/>
            <person name="Lara M."/>
            <person name="Lee W."/>
            <person name="Lennon N."/>
            <person name="Letendre F."/>
            <person name="LeVine R."/>
            <person name="Lipovsky A."/>
            <person name="Liu X."/>
            <person name="Liu J."/>
            <person name="Liu S."/>
            <person name="Lokyitsang T."/>
            <person name="Lokyitsang Y."/>
            <person name="Lubonja R."/>
            <person name="Lui A."/>
            <person name="MacDonald P."/>
            <person name="Magnisalis V."/>
            <person name="Maru K."/>
            <person name="Matthews C."/>
            <person name="McCusker W."/>
            <person name="McDonough S."/>
            <person name="Mehta T."/>
            <person name="Meldrim J."/>
            <person name="Meneus L."/>
            <person name="Mihai O."/>
            <person name="Mihalev A."/>
            <person name="Mihova T."/>
            <person name="Mittelman R."/>
            <person name="Mlenga V."/>
            <person name="Montmayeur A."/>
            <person name="Mulrain L."/>
            <person name="Navidi A."/>
            <person name="Naylor J."/>
            <person name="Negash T."/>
            <person name="Nguyen T."/>
            <person name="Nguyen N."/>
            <person name="Nicol R."/>
            <person name="Norbu C."/>
            <person name="Norbu N."/>
            <person name="Novod N."/>
            <person name="O'Neill B."/>
            <person name="Osman S."/>
            <person name="Markiewicz E."/>
            <person name="Oyono O.L."/>
            <person name="Patti C."/>
            <person name="Phunkhang P."/>
            <person name="Pierre F."/>
            <person name="Priest M."/>
            <person name="Raghuraman S."/>
            <person name="Rege F."/>
            <person name="Reyes R."/>
            <person name="Rise C."/>
            <person name="Rogov P."/>
            <person name="Ross K."/>
            <person name="Ryan E."/>
            <person name="Settipalli S."/>
            <person name="Shea T."/>
            <person name="Sherpa N."/>
            <person name="Shi L."/>
            <person name="Shih D."/>
            <person name="Sparrow T."/>
            <person name="Spaulding J."/>
            <person name="Stalker J."/>
            <person name="Stange-Thomann N."/>
            <person name="Stavropoulos S."/>
            <person name="Stone C."/>
            <person name="Strader C."/>
            <person name="Tesfaye S."/>
            <person name="Thomson T."/>
            <person name="Thoulutsang Y."/>
            <person name="Thoulutsang D."/>
            <person name="Topham K."/>
            <person name="Topping I."/>
            <person name="Tsamla T."/>
            <person name="Vassiliev H."/>
            <person name="Vo A."/>
            <person name="Wangchuk T."/>
            <person name="Wangdi T."/>
            <person name="Weiand M."/>
            <person name="Wilkinson J."/>
            <person name="Wilson A."/>
            <person name="Yadav S."/>
            <person name="Young G."/>
            <person name="Yu Q."/>
            <person name="Zembek L."/>
            <person name="Zhong D."/>
            <person name="Zimmer A."/>
            <person name="Zwirko Z."/>
            <person name="Jaffe D.B."/>
            <person name="Alvarez P."/>
            <person name="Brockman W."/>
            <person name="Butler J."/>
            <person name="Chin C."/>
            <person name="Gnerre S."/>
            <person name="Grabherr M."/>
            <person name="Kleber M."/>
            <person name="Mauceli E."/>
            <person name="MacCallum I."/>
        </authorList>
    </citation>
    <scope>NUCLEOTIDE SEQUENCE [LARGE SCALE GENOMIC DNA]</scope>
    <source>
        <strain evidence="3">Tucson 15081-1352.22</strain>
    </source>
</reference>
<proteinExistence type="predicted"/>
<accession>A0A0Q9X584</accession>
<dbReference type="Proteomes" id="UP000009192">
    <property type="component" value="Unassembled WGS sequence"/>
</dbReference>
<dbReference type="KEGG" id="dmo:Dmoj_GI26514"/>
<evidence type="ECO:0000313" key="2">
    <source>
        <dbReference type="EMBL" id="KRG02949.1"/>
    </source>
</evidence>
<evidence type="ECO:0008006" key="4">
    <source>
        <dbReference type="Google" id="ProtNLM"/>
    </source>
</evidence>
<name>A0A0Q9X584_DROMO</name>
<evidence type="ECO:0000256" key="1">
    <source>
        <dbReference type="SAM" id="SignalP"/>
    </source>
</evidence>
<gene>
    <name evidence="2" type="primary">Dmoj\GI26514</name>
    <name evidence="2" type="ORF">Dmoj_GI26514</name>
</gene>
<organism evidence="2 3">
    <name type="scientific">Drosophila mojavensis</name>
    <name type="common">Fruit fly</name>
    <dbReference type="NCBI Taxonomy" id="7230"/>
    <lineage>
        <taxon>Eukaryota</taxon>
        <taxon>Metazoa</taxon>
        <taxon>Ecdysozoa</taxon>
        <taxon>Arthropoda</taxon>
        <taxon>Hexapoda</taxon>
        <taxon>Insecta</taxon>
        <taxon>Pterygota</taxon>
        <taxon>Neoptera</taxon>
        <taxon>Endopterygota</taxon>
        <taxon>Diptera</taxon>
        <taxon>Brachycera</taxon>
        <taxon>Muscomorpha</taxon>
        <taxon>Ephydroidea</taxon>
        <taxon>Drosophilidae</taxon>
        <taxon>Drosophila</taxon>
    </lineage>
</organism>
<keyword evidence="1" id="KW-0732">Signal</keyword>
<sequence>MMAGVPTSICLFIYLSFALVYLAPNVNGEPYCYRCYNLKYCRVDTSFVKYVDSRDDSKIVQKADGDPDNANMDACLSPGYKISDPIARTICSGSSDGLCHAIGERTSNIEEIIFHCGVCHKYCGCKRTNKENALKDDALIVTICLAIFYILM</sequence>
<evidence type="ECO:0000313" key="3">
    <source>
        <dbReference type="Proteomes" id="UP000009192"/>
    </source>
</evidence>
<dbReference type="InParanoid" id="A0A0Q9X584"/>
<feature type="signal peptide" evidence="1">
    <location>
        <begin position="1"/>
        <end position="28"/>
    </location>
</feature>
<dbReference type="AlphaFoldDB" id="A0A0Q9X584"/>
<feature type="chain" id="PRO_5006387527" description="Protein sleepless" evidence="1">
    <location>
        <begin position="29"/>
        <end position="152"/>
    </location>
</feature>
<keyword evidence="3" id="KW-1185">Reference proteome</keyword>
<dbReference type="EMBL" id="CH933807">
    <property type="protein sequence ID" value="KRG02949.1"/>
    <property type="molecule type" value="Genomic_DNA"/>
</dbReference>